<gene>
    <name evidence="10" type="ORF">LZC95_46425</name>
</gene>
<sequence>MPSHDEMSHPPPPEASLGREVLRLLRPFGLLATFSSITGVLSGLGMAWLIATLNASLHPEKGKLGSILLAFAALCILVLAGETIAAVGNSFVGQRVIANLRKEVVARIVCAPIAAIQQYRAPRLLSTLGHDVDTISAFSFNASGLLVAVAITLGCLAYLAFLSPGLFLVALVAIAVGLAGNLVAGRIWLKAYAGVRDAQDDLQKGYVAITEGAKELRMNRRRRARVHGIQLRGSVDRIRDLKMTAMRAFWASRACSAILFFAGIGAIVALGDRYGVDAGTVSGFALVLLYIKGPIEQVVIQLPSVGQAQISLKRVAELSAAFQTPELTLADTTDVAPTADALQSIELRGARYRFSADANAFELGPVDFTLHQGETLFITGENGCGKTTLLMVLLGLYEPTAGELLLDGAPVEPHARDAYRQLFSPVFFDYVLFQDLITRDDSDADLARDYLERLEIGHKVSIEDGAFSTIDLSAGQRKRLALVQAYLENRPILVFDEWAAEQDPTFRRVFYTEILPDLKRQGKTLVVISHDDRYFHVADRRITLRSGRIVEDVRPALPWAGVGS</sequence>
<dbReference type="InterPro" id="IPR003593">
    <property type="entry name" value="AAA+_ATPase"/>
</dbReference>
<keyword evidence="4" id="KW-0067">ATP-binding</keyword>
<feature type="transmembrane region" description="Helical" evidence="7">
    <location>
        <begin position="138"/>
        <end position="161"/>
    </location>
</feature>
<dbReference type="PANTHER" id="PTHR43394">
    <property type="entry name" value="ATP-DEPENDENT PERMEASE MDL1, MITOCHONDRIAL"/>
    <property type="match status" value="1"/>
</dbReference>
<dbReference type="PROSITE" id="PS50929">
    <property type="entry name" value="ABC_TM1F"/>
    <property type="match status" value="1"/>
</dbReference>
<dbReference type="SUPFAM" id="SSF90123">
    <property type="entry name" value="ABC transporter transmembrane region"/>
    <property type="match status" value="1"/>
</dbReference>
<dbReference type="PROSITE" id="PS00211">
    <property type="entry name" value="ABC_TRANSPORTER_1"/>
    <property type="match status" value="1"/>
</dbReference>
<dbReference type="Pfam" id="PF00664">
    <property type="entry name" value="ABC_membrane"/>
    <property type="match status" value="1"/>
</dbReference>
<feature type="transmembrane region" description="Helical" evidence="7">
    <location>
        <begin position="28"/>
        <end position="51"/>
    </location>
</feature>
<feature type="domain" description="ABC transporter" evidence="8">
    <location>
        <begin position="347"/>
        <end position="564"/>
    </location>
</feature>
<feature type="transmembrane region" description="Helical" evidence="7">
    <location>
        <begin position="248"/>
        <end position="268"/>
    </location>
</feature>
<dbReference type="InterPro" id="IPR039421">
    <property type="entry name" value="Type_1_exporter"/>
</dbReference>
<comment type="subcellular location">
    <subcellularLocation>
        <location evidence="1">Cell membrane</location>
        <topology evidence="1">Multi-pass membrane protein</topology>
    </subcellularLocation>
</comment>
<dbReference type="Gene3D" id="1.20.1560.10">
    <property type="entry name" value="ABC transporter type 1, transmembrane domain"/>
    <property type="match status" value="1"/>
</dbReference>
<keyword evidence="2 7" id="KW-0812">Transmembrane</keyword>
<dbReference type="SMART" id="SM00382">
    <property type="entry name" value="AAA"/>
    <property type="match status" value="1"/>
</dbReference>
<evidence type="ECO:0000256" key="1">
    <source>
        <dbReference type="ARBA" id="ARBA00004651"/>
    </source>
</evidence>
<name>A0ABZ2KAJ0_9BACT</name>
<protein>
    <submittedName>
        <fullName evidence="10">Cyclic peptide export ABC transporter</fullName>
    </submittedName>
</protein>
<dbReference type="RefSeq" id="WP_394844479.1">
    <property type="nucleotide sequence ID" value="NZ_CP089982.1"/>
</dbReference>
<evidence type="ECO:0000256" key="4">
    <source>
        <dbReference type="ARBA" id="ARBA00022840"/>
    </source>
</evidence>
<feature type="transmembrane region" description="Helical" evidence="7">
    <location>
        <begin position="67"/>
        <end position="92"/>
    </location>
</feature>
<dbReference type="Pfam" id="PF00005">
    <property type="entry name" value="ABC_tran"/>
    <property type="match status" value="1"/>
</dbReference>
<dbReference type="Gene3D" id="3.40.50.300">
    <property type="entry name" value="P-loop containing nucleotide triphosphate hydrolases"/>
    <property type="match status" value="1"/>
</dbReference>
<dbReference type="InterPro" id="IPR005898">
    <property type="entry name" value="Cyc_pep_transpt_SyrD/YojI"/>
</dbReference>
<evidence type="ECO:0000313" key="10">
    <source>
        <dbReference type="EMBL" id="WXA93879.1"/>
    </source>
</evidence>
<keyword evidence="6 7" id="KW-0472">Membrane</keyword>
<reference evidence="10 11" key="1">
    <citation type="submission" date="2021-12" db="EMBL/GenBank/DDBJ databases">
        <title>Discovery of the Pendulisporaceae a myxobacterial family with distinct sporulation behavior and unique specialized metabolism.</title>
        <authorList>
            <person name="Garcia R."/>
            <person name="Popoff A."/>
            <person name="Bader C.D."/>
            <person name="Loehr J."/>
            <person name="Walesch S."/>
            <person name="Walt C."/>
            <person name="Boldt J."/>
            <person name="Bunk B."/>
            <person name="Haeckl F.J.F.P.J."/>
            <person name="Gunesch A.P."/>
            <person name="Birkelbach J."/>
            <person name="Nuebel U."/>
            <person name="Pietschmann T."/>
            <person name="Bach T."/>
            <person name="Mueller R."/>
        </authorList>
    </citation>
    <scope>NUCLEOTIDE SEQUENCE [LARGE SCALE GENOMIC DNA]</scope>
    <source>
        <strain evidence="10 11">MSr12523</strain>
    </source>
</reference>
<keyword evidence="5 7" id="KW-1133">Transmembrane helix</keyword>
<organism evidence="10 11">
    <name type="scientific">Pendulispora brunnea</name>
    <dbReference type="NCBI Taxonomy" id="2905690"/>
    <lineage>
        <taxon>Bacteria</taxon>
        <taxon>Pseudomonadati</taxon>
        <taxon>Myxococcota</taxon>
        <taxon>Myxococcia</taxon>
        <taxon>Myxococcales</taxon>
        <taxon>Sorangiineae</taxon>
        <taxon>Pendulisporaceae</taxon>
        <taxon>Pendulispora</taxon>
    </lineage>
</organism>
<dbReference type="NCBIfam" id="TIGR01194">
    <property type="entry name" value="cyc_pep_trnsptr"/>
    <property type="match status" value="1"/>
</dbReference>
<evidence type="ECO:0000256" key="7">
    <source>
        <dbReference type="SAM" id="Phobius"/>
    </source>
</evidence>
<evidence type="ECO:0000259" key="9">
    <source>
        <dbReference type="PROSITE" id="PS50929"/>
    </source>
</evidence>
<dbReference type="PROSITE" id="PS50893">
    <property type="entry name" value="ABC_TRANSPORTER_2"/>
    <property type="match status" value="1"/>
</dbReference>
<keyword evidence="11" id="KW-1185">Reference proteome</keyword>
<dbReference type="InterPro" id="IPR027417">
    <property type="entry name" value="P-loop_NTPase"/>
</dbReference>
<dbReference type="PANTHER" id="PTHR43394:SF1">
    <property type="entry name" value="ATP-BINDING CASSETTE SUB-FAMILY B MEMBER 10, MITOCHONDRIAL"/>
    <property type="match status" value="1"/>
</dbReference>
<evidence type="ECO:0000256" key="5">
    <source>
        <dbReference type="ARBA" id="ARBA00022989"/>
    </source>
</evidence>
<feature type="domain" description="ABC transmembrane type-1" evidence="9">
    <location>
        <begin position="30"/>
        <end position="307"/>
    </location>
</feature>
<dbReference type="InterPro" id="IPR003439">
    <property type="entry name" value="ABC_transporter-like_ATP-bd"/>
</dbReference>
<evidence type="ECO:0000256" key="6">
    <source>
        <dbReference type="ARBA" id="ARBA00023136"/>
    </source>
</evidence>
<evidence type="ECO:0000256" key="3">
    <source>
        <dbReference type="ARBA" id="ARBA00022741"/>
    </source>
</evidence>
<keyword evidence="3" id="KW-0547">Nucleotide-binding</keyword>
<dbReference type="InterPro" id="IPR011527">
    <property type="entry name" value="ABC1_TM_dom"/>
</dbReference>
<feature type="transmembrane region" description="Helical" evidence="7">
    <location>
        <begin position="167"/>
        <end position="189"/>
    </location>
</feature>
<evidence type="ECO:0000313" key="11">
    <source>
        <dbReference type="Proteomes" id="UP001379533"/>
    </source>
</evidence>
<proteinExistence type="predicted"/>
<dbReference type="InterPro" id="IPR036640">
    <property type="entry name" value="ABC1_TM_sf"/>
</dbReference>
<dbReference type="SUPFAM" id="SSF52540">
    <property type="entry name" value="P-loop containing nucleoside triphosphate hydrolases"/>
    <property type="match status" value="1"/>
</dbReference>
<evidence type="ECO:0000259" key="8">
    <source>
        <dbReference type="PROSITE" id="PS50893"/>
    </source>
</evidence>
<evidence type="ECO:0000256" key="2">
    <source>
        <dbReference type="ARBA" id="ARBA00022692"/>
    </source>
</evidence>
<dbReference type="InterPro" id="IPR017871">
    <property type="entry name" value="ABC_transporter-like_CS"/>
</dbReference>
<dbReference type="Proteomes" id="UP001379533">
    <property type="component" value="Chromosome"/>
</dbReference>
<dbReference type="EMBL" id="CP089982">
    <property type="protein sequence ID" value="WXA93879.1"/>
    <property type="molecule type" value="Genomic_DNA"/>
</dbReference>
<accession>A0ABZ2KAJ0</accession>